<dbReference type="OrthoDB" id="5766633at2"/>
<proteinExistence type="predicted"/>
<dbReference type="InterPro" id="IPR022051">
    <property type="entry name" value="DUF3611"/>
</dbReference>
<dbReference type="Pfam" id="PF12263">
    <property type="entry name" value="DUF3611"/>
    <property type="match status" value="1"/>
</dbReference>
<name>A0A7Z9BT27_9CYAN</name>
<protein>
    <recommendedName>
        <fullName evidence="4">DUF3611 family protein</fullName>
    </recommendedName>
</protein>
<keyword evidence="1" id="KW-1133">Transmembrane helix</keyword>
<feature type="transmembrane region" description="Helical" evidence="1">
    <location>
        <begin position="39"/>
        <end position="64"/>
    </location>
</feature>
<gene>
    <name evidence="2" type="ORF">PL8927_680053</name>
</gene>
<feature type="transmembrane region" description="Helical" evidence="1">
    <location>
        <begin position="187"/>
        <end position="206"/>
    </location>
</feature>
<feature type="transmembrane region" description="Helical" evidence="1">
    <location>
        <begin position="76"/>
        <end position="97"/>
    </location>
</feature>
<evidence type="ECO:0000313" key="2">
    <source>
        <dbReference type="EMBL" id="VXD20117.1"/>
    </source>
</evidence>
<accession>A0A7Z9BT27</accession>
<reference evidence="2" key="1">
    <citation type="submission" date="2019-10" db="EMBL/GenBank/DDBJ databases">
        <authorList>
            <consortium name="Genoscope - CEA"/>
            <person name="William W."/>
        </authorList>
    </citation>
    <scope>NUCLEOTIDE SEQUENCE [LARGE SCALE GENOMIC DNA]</scope>
    <source>
        <strain evidence="2">BBR_PRJEB10992</strain>
    </source>
</reference>
<evidence type="ECO:0008006" key="4">
    <source>
        <dbReference type="Google" id="ProtNLM"/>
    </source>
</evidence>
<dbReference type="PANTHER" id="PTHR34548:SF2">
    <property type="entry name" value="PROTEIN TIC 21, CHLOROPLASTIC"/>
    <property type="match status" value="1"/>
</dbReference>
<evidence type="ECO:0000256" key="1">
    <source>
        <dbReference type="SAM" id="Phobius"/>
    </source>
</evidence>
<keyword evidence="3" id="KW-1185">Reference proteome</keyword>
<feature type="transmembrane region" description="Helical" evidence="1">
    <location>
        <begin position="118"/>
        <end position="151"/>
    </location>
</feature>
<dbReference type="PANTHER" id="PTHR34548">
    <property type="entry name" value="PROTEIN TIC 21, CHLOROPLASTIC"/>
    <property type="match status" value="1"/>
</dbReference>
<keyword evidence="1" id="KW-0812">Transmembrane</keyword>
<dbReference type="Proteomes" id="UP000184550">
    <property type="component" value="Unassembled WGS sequence"/>
</dbReference>
<organism evidence="2 3">
    <name type="scientific">Planktothrix serta PCC 8927</name>
    <dbReference type="NCBI Taxonomy" id="671068"/>
    <lineage>
        <taxon>Bacteria</taxon>
        <taxon>Bacillati</taxon>
        <taxon>Cyanobacteriota</taxon>
        <taxon>Cyanophyceae</taxon>
        <taxon>Oscillatoriophycideae</taxon>
        <taxon>Oscillatoriales</taxon>
        <taxon>Microcoleaceae</taxon>
        <taxon>Planktothrix</taxon>
    </lineage>
</organism>
<comment type="caution">
    <text evidence="2">The sequence shown here is derived from an EMBL/GenBank/DDBJ whole genome shotgun (WGS) entry which is preliminary data.</text>
</comment>
<dbReference type="AlphaFoldDB" id="A0A7Z9BT27"/>
<evidence type="ECO:0000313" key="3">
    <source>
        <dbReference type="Proteomes" id="UP000184550"/>
    </source>
</evidence>
<dbReference type="EMBL" id="CZCU02000144">
    <property type="protein sequence ID" value="VXD20117.1"/>
    <property type="molecule type" value="Genomic_DNA"/>
</dbReference>
<sequence length="216" mass="23993">MLETNILFEIKEKKMIDSQDNYESGSPNIREIAQDFRRLGWVGFWIQSLLGIIPIFLLIFVLFLRPSVPSNAQNSALDIVLGYACLFALIFTMYWCFQYTRIGSKLEDPNQRPAKAEVIHALWLGIVINLVGMSCIILIGFSIVGTLLYRLLTLPPGASKMFSPIAGTTVFDPGSIVTPFNMVTIQAMVNAMGAELVGMAVSLWLLSRVSSHQSKS</sequence>
<keyword evidence="1" id="KW-0472">Membrane</keyword>